<keyword evidence="2" id="KW-1185">Reference proteome</keyword>
<reference evidence="1" key="1">
    <citation type="submission" date="2022-07" db="EMBL/GenBank/DDBJ databases">
        <title>Characterization of the Novel Bacterium Alteromonas immobilis LMIT006 and Alteromonas gregis LMIT007.</title>
        <authorList>
            <person name="Lin X."/>
        </authorList>
    </citation>
    <scope>NUCLEOTIDE SEQUENCE</scope>
    <source>
        <strain evidence="1">LMIT007</strain>
    </source>
</reference>
<evidence type="ECO:0000313" key="1">
    <source>
        <dbReference type="EMBL" id="MCP3428314.1"/>
    </source>
</evidence>
<sequence>MQVTANFDKFIDVKANQLCFYVQAFWHKDVAHQELQYFFWDTLEEWNQIKPAPNTPYSRKEQVFWHFIQQVHFWPEHELRSNVFLLDELRNCIHYLLKEGLCPFDCIGVRPN</sequence>
<dbReference type="RefSeq" id="WP_254099513.1">
    <property type="nucleotide sequence ID" value="NZ_JANATA010000006.1"/>
</dbReference>
<name>A0AA41WXF5_9ALTE</name>
<evidence type="ECO:0000313" key="2">
    <source>
        <dbReference type="Proteomes" id="UP001165413"/>
    </source>
</evidence>
<dbReference type="AlphaFoldDB" id="A0AA41WXF5"/>
<organism evidence="1 2">
    <name type="scientific">Opacimonas viscosa</name>
    <dbReference type="NCBI Taxonomy" id="2961944"/>
    <lineage>
        <taxon>Bacteria</taxon>
        <taxon>Pseudomonadati</taxon>
        <taxon>Pseudomonadota</taxon>
        <taxon>Gammaproteobacteria</taxon>
        <taxon>Alteromonadales</taxon>
        <taxon>Alteromonadaceae</taxon>
        <taxon>Opacimonas</taxon>
    </lineage>
</organism>
<dbReference type="Proteomes" id="UP001165413">
    <property type="component" value="Unassembled WGS sequence"/>
</dbReference>
<comment type="caution">
    <text evidence="1">The sequence shown here is derived from an EMBL/GenBank/DDBJ whole genome shotgun (WGS) entry which is preliminary data.</text>
</comment>
<gene>
    <name evidence="1" type="ORF">NLF92_05070</name>
</gene>
<proteinExistence type="predicted"/>
<accession>A0AA41WXF5</accession>
<dbReference type="EMBL" id="JANATA010000006">
    <property type="protein sequence ID" value="MCP3428314.1"/>
    <property type="molecule type" value="Genomic_DNA"/>
</dbReference>
<protein>
    <submittedName>
        <fullName evidence="1">Uncharacterized protein</fullName>
    </submittedName>
</protein>